<evidence type="ECO:0000313" key="2">
    <source>
        <dbReference type="Proteomes" id="UP000887561"/>
    </source>
</evidence>
<dbReference type="AlphaFoldDB" id="A0A915MNF3"/>
<feature type="transmembrane region" description="Helical" evidence="1">
    <location>
        <begin position="74"/>
        <end position="96"/>
    </location>
</feature>
<organism evidence="2 3">
    <name type="scientific">Meloidogyne javanica</name>
    <name type="common">Root-knot nematode worm</name>
    <dbReference type="NCBI Taxonomy" id="6303"/>
    <lineage>
        <taxon>Eukaryota</taxon>
        <taxon>Metazoa</taxon>
        <taxon>Ecdysozoa</taxon>
        <taxon>Nematoda</taxon>
        <taxon>Chromadorea</taxon>
        <taxon>Rhabditida</taxon>
        <taxon>Tylenchina</taxon>
        <taxon>Tylenchomorpha</taxon>
        <taxon>Tylenchoidea</taxon>
        <taxon>Meloidogynidae</taxon>
        <taxon>Meloidogyninae</taxon>
        <taxon>Meloidogyne</taxon>
        <taxon>Meloidogyne incognita group</taxon>
    </lineage>
</organism>
<keyword evidence="1" id="KW-0812">Transmembrane</keyword>
<keyword evidence="1" id="KW-0472">Membrane</keyword>
<protein>
    <submittedName>
        <fullName evidence="3">Uncharacterized protein</fullName>
    </submittedName>
</protein>
<proteinExistence type="predicted"/>
<keyword evidence="1" id="KW-1133">Transmembrane helix</keyword>
<evidence type="ECO:0000313" key="3">
    <source>
        <dbReference type="WBParaSite" id="scaffold43168_cov315.g24101"/>
    </source>
</evidence>
<dbReference type="WBParaSite" id="scaffold43168_cov315.g24101">
    <property type="protein sequence ID" value="scaffold43168_cov315.g24101"/>
    <property type="gene ID" value="scaffold43168_cov315.g24101"/>
</dbReference>
<name>A0A915MNF3_MELJA</name>
<feature type="transmembrane region" description="Helical" evidence="1">
    <location>
        <begin position="35"/>
        <end position="53"/>
    </location>
</feature>
<dbReference type="Proteomes" id="UP000887561">
    <property type="component" value="Unplaced"/>
</dbReference>
<reference evidence="3" key="1">
    <citation type="submission" date="2022-11" db="UniProtKB">
        <authorList>
            <consortium name="WormBaseParasite"/>
        </authorList>
    </citation>
    <scope>IDENTIFICATION</scope>
</reference>
<evidence type="ECO:0000256" key="1">
    <source>
        <dbReference type="SAM" id="Phobius"/>
    </source>
</evidence>
<accession>A0A915MNF3</accession>
<keyword evidence="2" id="KW-1185">Reference proteome</keyword>
<sequence length="108" mass="12603">MATSSPSIHRSKPKIIYDKQFQMTIPKLKILLKKIFIFHATLIIGICEIKLIGNFCANRLIGYRQGNLRRFASIIALEWAMLHLDLPIYLHLFSVFNSKLNVLRYKNE</sequence>